<evidence type="ECO:0000256" key="12">
    <source>
        <dbReference type="ARBA" id="ARBA00033342"/>
    </source>
</evidence>
<keyword evidence="7 13" id="KW-0653">Protein transport</keyword>
<evidence type="ECO:0000313" key="17">
    <source>
        <dbReference type="Proteomes" id="UP000823638"/>
    </source>
</evidence>
<dbReference type="InterPro" id="IPR019998">
    <property type="entry name" value="Membr_insert_YidC"/>
</dbReference>
<dbReference type="InterPro" id="IPR047196">
    <property type="entry name" value="YidC_ALB_C"/>
</dbReference>
<keyword evidence="9 13" id="KW-0472">Membrane</keyword>
<evidence type="ECO:0000256" key="9">
    <source>
        <dbReference type="ARBA" id="ARBA00023136"/>
    </source>
</evidence>
<evidence type="ECO:0000256" key="3">
    <source>
        <dbReference type="ARBA" id="ARBA00015325"/>
    </source>
</evidence>
<feature type="transmembrane region" description="Helical" evidence="13">
    <location>
        <begin position="369"/>
        <end position="388"/>
    </location>
</feature>
<evidence type="ECO:0000256" key="10">
    <source>
        <dbReference type="ARBA" id="ARBA00023186"/>
    </source>
</evidence>
<gene>
    <name evidence="13 16" type="primary">yidC</name>
    <name evidence="16" type="ORF">IAA81_07885</name>
</gene>
<evidence type="ECO:0000313" key="16">
    <source>
        <dbReference type="EMBL" id="MBO8458132.1"/>
    </source>
</evidence>
<comment type="function">
    <text evidence="13">Required for the insertion and/or proper folding and/or complex formation of integral membrane proteins into the membrane. Involved in integration of membrane proteins that insert both dependently and independently of the Sec translocase complex, as well as at least some lipoproteins. Aids folding of multispanning membrane proteins.</text>
</comment>
<evidence type="ECO:0000256" key="8">
    <source>
        <dbReference type="ARBA" id="ARBA00022989"/>
    </source>
</evidence>
<dbReference type="InterPro" id="IPR038221">
    <property type="entry name" value="YidC_periplasmic_sf"/>
</dbReference>
<feature type="transmembrane region" description="Helical" evidence="13">
    <location>
        <begin position="532"/>
        <end position="553"/>
    </location>
</feature>
<dbReference type="CDD" id="cd20070">
    <property type="entry name" value="5TM_YidC_Alb3"/>
    <property type="match status" value="1"/>
</dbReference>
<dbReference type="AlphaFoldDB" id="A0A9D9N2N2"/>
<keyword evidence="10 13" id="KW-0143">Chaperone</keyword>
<dbReference type="PRINTS" id="PR00701">
    <property type="entry name" value="60KDINNERMP"/>
</dbReference>
<comment type="subcellular location">
    <subcellularLocation>
        <location evidence="1">Cell inner membrane</location>
        <topology evidence="1">Multi-pass membrane protein</topology>
    </subcellularLocation>
    <subcellularLocation>
        <location evidence="13">Cell membrane</location>
        <topology evidence="13">Multi-pass membrane protein</topology>
    </subcellularLocation>
</comment>
<evidence type="ECO:0000256" key="5">
    <source>
        <dbReference type="ARBA" id="ARBA00022475"/>
    </source>
</evidence>
<organism evidence="16 17">
    <name type="scientific">Candidatus Gallitreponema excrementavium</name>
    <dbReference type="NCBI Taxonomy" id="2840840"/>
    <lineage>
        <taxon>Bacteria</taxon>
        <taxon>Pseudomonadati</taxon>
        <taxon>Spirochaetota</taxon>
        <taxon>Spirochaetia</taxon>
        <taxon>Spirochaetales</taxon>
        <taxon>Candidatus Gallitreponema</taxon>
    </lineage>
</organism>
<dbReference type="NCBIfam" id="TIGR03592">
    <property type="entry name" value="yidC_oxa1_cterm"/>
    <property type="match status" value="1"/>
</dbReference>
<comment type="caution">
    <text evidence="16">The sequence shown here is derived from an EMBL/GenBank/DDBJ whole genome shotgun (WGS) entry which is preliminary data.</text>
</comment>
<protein>
    <recommendedName>
        <fullName evidence="3 13">Membrane protein insertase YidC</fullName>
    </recommendedName>
    <alternativeName>
        <fullName evidence="12 13">Foldase YidC</fullName>
    </alternativeName>
    <alternativeName>
        <fullName evidence="13">Membrane protein YidC</fullName>
    </alternativeName>
    <alternativeName>
        <fullName evidence="11 13">membrane integrase YidC</fullName>
    </alternativeName>
</protein>
<keyword evidence="8 13" id="KW-1133">Transmembrane helix</keyword>
<feature type="domain" description="Membrane insertase YidC/Oxa/ALB C-terminal" evidence="14">
    <location>
        <begin position="369"/>
        <end position="568"/>
    </location>
</feature>
<evidence type="ECO:0000256" key="11">
    <source>
        <dbReference type="ARBA" id="ARBA00033245"/>
    </source>
</evidence>
<name>A0A9D9N2N2_9SPIR</name>
<dbReference type="Gene3D" id="2.70.98.90">
    <property type="match status" value="1"/>
</dbReference>
<evidence type="ECO:0000259" key="14">
    <source>
        <dbReference type="Pfam" id="PF02096"/>
    </source>
</evidence>
<dbReference type="NCBIfam" id="TIGR03593">
    <property type="entry name" value="yidC_nterm"/>
    <property type="match status" value="1"/>
</dbReference>
<feature type="transmembrane region" description="Helical" evidence="13">
    <location>
        <begin position="6"/>
        <end position="26"/>
    </location>
</feature>
<dbReference type="EMBL" id="JADIMM010000090">
    <property type="protein sequence ID" value="MBO8458132.1"/>
    <property type="molecule type" value="Genomic_DNA"/>
</dbReference>
<evidence type="ECO:0000256" key="6">
    <source>
        <dbReference type="ARBA" id="ARBA00022692"/>
    </source>
</evidence>
<dbReference type="PANTHER" id="PTHR12428:SF65">
    <property type="entry name" value="CYTOCHROME C OXIDASE ASSEMBLY PROTEIN COX18, MITOCHONDRIAL"/>
    <property type="match status" value="1"/>
</dbReference>
<dbReference type="GO" id="GO:0015031">
    <property type="term" value="P:protein transport"/>
    <property type="evidence" value="ECO:0007669"/>
    <property type="project" value="UniProtKB-KW"/>
</dbReference>
<keyword evidence="4 13" id="KW-0813">Transport</keyword>
<dbReference type="Proteomes" id="UP000823638">
    <property type="component" value="Unassembled WGS sequence"/>
</dbReference>
<dbReference type="HAMAP" id="MF_01810">
    <property type="entry name" value="YidC_type1"/>
    <property type="match status" value="1"/>
</dbReference>
<keyword evidence="5 13" id="KW-1003">Cell membrane</keyword>
<proteinExistence type="inferred from homology"/>
<dbReference type="Pfam" id="PF14849">
    <property type="entry name" value="YidC_periplas"/>
    <property type="match status" value="1"/>
</dbReference>
<accession>A0A9D9N2N2</accession>
<keyword evidence="6 13" id="KW-0812">Transmembrane</keyword>
<dbReference type="CDD" id="cd19961">
    <property type="entry name" value="EcYidC-like_peri"/>
    <property type="match status" value="1"/>
</dbReference>
<evidence type="ECO:0000256" key="2">
    <source>
        <dbReference type="ARBA" id="ARBA00010527"/>
    </source>
</evidence>
<dbReference type="InterPro" id="IPR001708">
    <property type="entry name" value="YidC/ALB3/OXA1/COX18"/>
</dbReference>
<comment type="similarity">
    <text evidence="2 13">Belongs to the OXA1/ALB3/YidC family. Type 1 subfamily.</text>
</comment>
<dbReference type="InterPro" id="IPR028055">
    <property type="entry name" value="YidC/Oxa/ALB_C"/>
</dbReference>
<sequence length="587" mass="66584">MNKNTILAIILSIVVVIAGVAVQYFISPKGNYASGSVDTSKTSESPEVIGKAEAVVPELIIVSDEENQDIEEEEYTVKTNKFEVTFTNRGGDIISMKLLEHQDKTSGLSYVEMADSVTAEERAFSIFFGDEKGELIDVPMNVKVFNDYSIGFFRNFTVKNDDGTESHFAFGKKYDFKPDDYMFELTVSISGDGINGINIDNSAYTIVTSPGIGPEYSVRDTYEYRRFYSYINGKRKKTNLNQGKTETKTDIMSWQAVAGKYFTIISVPKSPFSRVTYSTMKNAYGEPQSKMYLTREAFSSENTTDVYRFYVGPKVEKILNTYNKSDDNPYGLNSIRIDEVIEGSRFWGWLETIIKWIMTFFWSFTGKNWGVAIILTTILVKILFFPLTKKSSESTLKMQTLQPAIQELQNKYKNNPEKLNQEMMTLYQKSGVNPMSGCLPLLIQLPILIAMFNLFNNHFDLRGAGFIPGWIDDLSVGDSVYTLAKPISIFGFYLSDIRILPVIYLISQLIFGKVTQGPTSSQTSGSVKFMMYGMPLIFFFIFYNAPSGLLLYWTVSNLLQMVQQKIINSYVKNKKSTEVKKTEKKKK</sequence>
<comment type="subunit">
    <text evidence="13">Interacts with the Sec translocase complex via SecD. Specifically interacts with transmembrane segments of nascent integral membrane proteins during membrane integration.</text>
</comment>
<dbReference type="GO" id="GO:0032977">
    <property type="term" value="F:membrane insertase activity"/>
    <property type="evidence" value="ECO:0007669"/>
    <property type="project" value="InterPro"/>
</dbReference>
<reference evidence="16" key="1">
    <citation type="submission" date="2020-10" db="EMBL/GenBank/DDBJ databases">
        <authorList>
            <person name="Gilroy R."/>
        </authorList>
    </citation>
    <scope>NUCLEOTIDE SEQUENCE</scope>
    <source>
        <strain evidence="16">10532</strain>
    </source>
</reference>
<evidence type="ECO:0000256" key="7">
    <source>
        <dbReference type="ARBA" id="ARBA00022927"/>
    </source>
</evidence>
<evidence type="ECO:0000256" key="4">
    <source>
        <dbReference type="ARBA" id="ARBA00022448"/>
    </source>
</evidence>
<dbReference type="GO" id="GO:0051205">
    <property type="term" value="P:protein insertion into membrane"/>
    <property type="evidence" value="ECO:0007669"/>
    <property type="project" value="TreeGrafter"/>
</dbReference>
<dbReference type="InterPro" id="IPR028053">
    <property type="entry name" value="Membr_insert_YidC_N"/>
</dbReference>
<dbReference type="Pfam" id="PF02096">
    <property type="entry name" value="60KD_IMP"/>
    <property type="match status" value="1"/>
</dbReference>
<dbReference type="GO" id="GO:0005886">
    <property type="term" value="C:plasma membrane"/>
    <property type="evidence" value="ECO:0007669"/>
    <property type="project" value="UniProtKB-SubCell"/>
</dbReference>
<evidence type="ECO:0000256" key="13">
    <source>
        <dbReference type="HAMAP-Rule" id="MF_01810"/>
    </source>
</evidence>
<dbReference type="PANTHER" id="PTHR12428">
    <property type="entry name" value="OXA1"/>
    <property type="match status" value="1"/>
</dbReference>
<evidence type="ECO:0000259" key="15">
    <source>
        <dbReference type="Pfam" id="PF14849"/>
    </source>
</evidence>
<reference evidence="16" key="2">
    <citation type="journal article" date="2021" name="PeerJ">
        <title>Extensive microbial diversity within the chicken gut microbiome revealed by metagenomics and culture.</title>
        <authorList>
            <person name="Gilroy R."/>
            <person name="Ravi A."/>
            <person name="Getino M."/>
            <person name="Pursley I."/>
            <person name="Horton D.L."/>
            <person name="Alikhan N.F."/>
            <person name="Baker D."/>
            <person name="Gharbi K."/>
            <person name="Hall N."/>
            <person name="Watson M."/>
            <person name="Adriaenssens E.M."/>
            <person name="Foster-Nyarko E."/>
            <person name="Jarju S."/>
            <person name="Secka A."/>
            <person name="Antonio M."/>
            <person name="Oren A."/>
            <person name="Chaudhuri R.R."/>
            <person name="La Ragione R."/>
            <person name="Hildebrand F."/>
            <person name="Pallen M.J."/>
        </authorList>
    </citation>
    <scope>NUCLEOTIDE SEQUENCE</scope>
    <source>
        <strain evidence="16">10532</strain>
    </source>
</reference>
<feature type="transmembrane region" description="Helical" evidence="13">
    <location>
        <begin position="487"/>
        <end position="511"/>
    </location>
</feature>
<feature type="domain" description="Membrane insertase YidC N-terminal" evidence="15">
    <location>
        <begin position="75"/>
        <end position="358"/>
    </location>
</feature>
<evidence type="ECO:0000256" key="1">
    <source>
        <dbReference type="ARBA" id="ARBA00004429"/>
    </source>
</evidence>